<comment type="similarity">
    <text evidence="1 2">Belongs to the glycosyl hydrolase 12 (cellulase H) family.</text>
</comment>
<dbReference type="InterPro" id="IPR013320">
    <property type="entry name" value="ConA-like_dom_sf"/>
</dbReference>
<proteinExistence type="inferred from homology"/>
<keyword evidence="2" id="KW-0624">Polysaccharide degradation</keyword>
<evidence type="ECO:0000256" key="3">
    <source>
        <dbReference type="SAM" id="SignalP"/>
    </source>
</evidence>
<dbReference type="AlphaFoldDB" id="A0AA38SG88"/>
<dbReference type="InterPro" id="IPR013319">
    <property type="entry name" value="GH11/12"/>
</dbReference>
<dbReference type="GO" id="GO:0000272">
    <property type="term" value="P:polysaccharide catabolic process"/>
    <property type="evidence" value="ECO:0007669"/>
    <property type="project" value="UniProtKB-KW"/>
</dbReference>
<accession>A0AA38SG88</accession>
<dbReference type="SUPFAM" id="SSF49899">
    <property type="entry name" value="Concanavalin A-like lectins/glucanases"/>
    <property type="match status" value="1"/>
</dbReference>
<keyword evidence="2" id="KW-0378">Hydrolase</keyword>
<sequence length="303" mass="32089">MRPASLALLAGLPAIARARDALVCGTNGFTGSGASENLTYAANAYNSDGEGYQCLAIVNSPPSFDATWSWVEEATEVHSFPHVTFLSSKLPVAFSNISSLTLTTQWGYGTGNSTIPASVINSTGLRRVGATANVAFDMFADPDVSKAANASTAATEVMIWIGSIGSPWPIGYSTNRTCFKQAVGDVEFILYQGQNSGGTNVFSWVAATNETVFNDDISPLLQYLWRNDLVPSNSSLGLIEFGSEAYHAGSNVTFSASNFSLELHVGKAPKLDLETMPKECAASVVGRYPLAIIITMLAGIFVL</sequence>
<dbReference type="Gene3D" id="2.60.120.180">
    <property type="match status" value="1"/>
</dbReference>
<dbReference type="Pfam" id="PF01670">
    <property type="entry name" value="Glyco_hydro_12"/>
    <property type="match status" value="1"/>
</dbReference>
<keyword evidence="2" id="KW-0326">Glycosidase</keyword>
<evidence type="ECO:0000313" key="5">
    <source>
        <dbReference type="Proteomes" id="UP001174694"/>
    </source>
</evidence>
<dbReference type="GO" id="GO:0008810">
    <property type="term" value="F:cellulase activity"/>
    <property type="evidence" value="ECO:0007669"/>
    <property type="project" value="InterPro"/>
</dbReference>
<gene>
    <name evidence="4" type="ORF">NKR23_g420</name>
</gene>
<dbReference type="Proteomes" id="UP001174694">
    <property type="component" value="Unassembled WGS sequence"/>
</dbReference>
<dbReference type="InterPro" id="IPR002594">
    <property type="entry name" value="GH12"/>
</dbReference>
<dbReference type="PANTHER" id="PTHR34002">
    <property type="entry name" value="BLR1656 PROTEIN"/>
    <property type="match status" value="1"/>
</dbReference>
<keyword evidence="2" id="KW-0119">Carbohydrate metabolism</keyword>
<evidence type="ECO:0000256" key="2">
    <source>
        <dbReference type="RuleBase" id="RU361163"/>
    </source>
</evidence>
<protein>
    <submittedName>
        <fullName evidence="4">Endoglucanase cel12A</fullName>
    </submittedName>
</protein>
<dbReference type="EMBL" id="JANBVO010000001">
    <property type="protein sequence ID" value="KAJ9157977.1"/>
    <property type="molecule type" value="Genomic_DNA"/>
</dbReference>
<organism evidence="4 5">
    <name type="scientific">Pleurostoma richardsiae</name>
    <dbReference type="NCBI Taxonomy" id="41990"/>
    <lineage>
        <taxon>Eukaryota</taxon>
        <taxon>Fungi</taxon>
        <taxon>Dikarya</taxon>
        <taxon>Ascomycota</taxon>
        <taxon>Pezizomycotina</taxon>
        <taxon>Sordariomycetes</taxon>
        <taxon>Sordariomycetidae</taxon>
        <taxon>Calosphaeriales</taxon>
        <taxon>Pleurostomataceae</taxon>
        <taxon>Pleurostoma</taxon>
    </lineage>
</organism>
<feature type="signal peptide" evidence="3">
    <location>
        <begin position="1"/>
        <end position="18"/>
    </location>
</feature>
<dbReference type="PANTHER" id="PTHR34002:SF11">
    <property type="entry name" value="CONCANAVALIN A-LIKE LECTIN_GLUCANASE"/>
    <property type="match status" value="1"/>
</dbReference>
<keyword evidence="3" id="KW-0732">Signal</keyword>
<evidence type="ECO:0000313" key="4">
    <source>
        <dbReference type="EMBL" id="KAJ9157977.1"/>
    </source>
</evidence>
<reference evidence="4" key="1">
    <citation type="submission" date="2022-07" db="EMBL/GenBank/DDBJ databases">
        <title>Fungi with potential for degradation of polypropylene.</title>
        <authorList>
            <person name="Gostincar C."/>
        </authorList>
    </citation>
    <scope>NUCLEOTIDE SEQUENCE</scope>
    <source>
        <strain evidence="4">EXF-13308</strain>
    </source>
</reference>
<keyword evidence="5" id="KW-1185">Reference proteome</keyword>
<evidence type="ECO:0000256" key="1">
    <source>
        <dbReference type="ARBA" id="ARBA00005519"/>
    </source>
</evidence>
<comment type="caution">
    <text evidence="4">The sequence shown here is derived from an EMBL/GenBank/DDBJ whole genome shotgun (WGS) entry which is preliminary data.</text>
</comment>
<name>A0AA38SG88_9PEZI</name>
<feature type="chain" id="PRO_5041277624" evidence="3">
    <location>
        <begin position="19"/>
        <end position="303"/>
    </location>
</feature>